<keyword evidence="2" id="KW-0255">Endonuclease</keyword>
<name>A0A1G9PXI8_9RHOB</name>
<proteinExistence type="predicted"/>
<dbReference type="AlphaFoldDB" id="A0A1G9PXI8"/>
<sequence length="130" mass="14319">MDRAGLRLKPMKQQAKAGDIRLLFADESEAPTHPYLARAWAKRGADLRIPAPGQAMKIAMMGALDFAANHLTVTTSRTKRSTDFIDLLSEIDRIYGPQPGKLHLPVVLVLDNGPVHTSKLTREALAERAH</sequence>
<keyword evidence="2" id="KW-0378">Hydrolase</keyword>
<gene>
    <name evidence="2" type="ORF">SAMN04488026_11515</name>
</gene>
<dbReference type="Proteomes" id="UP000199382">
    <property type="component" value="Unassembled WGS sequence"/>
</dbReference>
<accession>A0A1G9PXI8</accession>
<evidence type="ECO:0000313" key="2">
    <source>
        <dbReference type="EMBL" id="SDM03489.1"/>
    </source>
</evidence>
<protein>
    <submittedName>
        <fullName evidence="2">DDE superfamily endonuclease</fullName>
    </submittedName>
</protein>
<reference evidence="2 3" key="1">
    <citation type="submission" date="2016-10" db="EMBL/GenBank/DDBJ databases">
        <authorList>
            <person name="de Groot N.N."/>
        </authorList>
    </citation>
    <scope>NUCLEOTIDE SEQUENCE [LARGE SCALE GENOMIC DNA]</scope>
    <source>
        <strain evidence="2 3">DSM 25294</strain>
    </source>
</reference>
<dbReference type="GO" id="GO:0004519">
    <property type="term" value="F:endonuclease activity"/>
    <property type="evidence" value="ECO:0007669"/>
    <property type="project" value="UniProtKB-KW"/>
</dbReference>
<dbReference type="InterPro" id="IPR038717">
    <property type="entry name" value="Tc1-like_DDE_dom"/>
</dbReference>
<feature type="domain" description="Tc1-like transposase DDE" evidence="1">
    <location>
        <begin position="21"/>
        <end position="129"/>
    </location>
</feature>
<keyword evidence="2" id="KW-0540">Nuclease</keyword>
<dbReference type="STRING" id="571298.SAMN04488026_11515"/>
<keyword evidence="3" id="KW-1185">Reference proteome</keyword>
<organism evidence="2 3">
    <name type="scientific">Aliiruegeria lutimaris</name>
    <dbReference type="NCBI Taxonomy" id="571298"/>
    <lineage>
        <taxon>Bacteria</taxon>
        <taxon>Pseudomonadati</taxon>
        <taxon>Pseudomonadota</taxon>
        <taxon>Alphaproteobacteria</taxon>
        <taxon>Rhodobacterales</taxon>
        <taxon>Roseobacteraceae</taxon>
        <taxon>Aliiruegeria</taxon>
    </lineage>
</organism>
<evidence type="ECO:0000259" key="1">
    <source>
        <dbReference type="Pfam" id="PF13358"/>
    </source>
</evidence>
<evidence type="ECO:0000313" key="3">
    <source>
        <dbReference type="Proteomes" id="UP000199382"/>
    </source>
</evidence>
<dbReference type="Pfam" id="PF13358">
    <property type="entry name" value="DDE_3"/>
    <property type="match status" value="1"/>
</dbReference>
<dbReference type="EMBL" id="FNEK01000151">
    <property type="protein sequence ID" value="SDM03489.1"/>
    <property type="molecule type" value="Genomic_DNA"/>
</dbReference>